<gene>
    <name evidence="2" type="ORF">CVV65_14605</name>
</gene>
<name>A0A2K8NA66_9BACL</name>
<keyword evidence="1" id="KW-0812">Transmembrane</keyword>
<dbReference type="EMBL" id="CP024955">
    <property type="protein sequence ID" value="ATY86005.1"/>
    <property type="molecule type" value="Genomic_DNA"/>
</dbReference>
<feature type="transmembrane region" description="Helical" evidence="1">
    <location>
        <begin position="80"/>
        <end position="104"/>
    </location>
</feature>
<reference evidence="3" key="1">
    <citation type="submission" date="2017-11" db="EMBL/GenBank/DDBJ databases">
        <title>Complete Genome Sequence of Kyrpidia sp. Strain EA-1, a thermophilic, hydrogen-oxidizing Bacterium, isolated from the Azores.</title>
        <authorList>
            <person name="Reiner J.E."/>
            <person name="Lapp C.J."/>
            <person name="Bunk B."/>
            <person name="Gescher J."/>
        </authorList>
    </citation>
    <scope>NUCLEOTIDE SEQUENCE [LARGE SCALE GENOMIC DNA]</scope>
    <source>
        <strain evidence="3">EA-1</strain>
    </source>
</reference>
<protein>
    <submittedName>
        <fullName evidence="2">Uncharacterized protein</fullName>
    </submittedName>
</protein>
<dbReference type="KEGG" id="kyr:CVV65_14605"/>
<dbReference type="Proteomes" id="UP000231932">
    <property type="component" value="Chromosome"/>
</dbReference>
<evidence type="ECO:0000313" key="3">
    <source>
        <dbReference type="Proteomes" id="UP000231932"/>
    </source>
</evidence>
<organism evidence="2 3">
    <name type="scientific">Kyrpidia spormannii</name>
    <dbReference type="NCBI Taxonomy" id="2055160"/>
    <lineage>
        <taxon>Bacteria</taxon>
        <taxon>Bacillati</taxon>
        <taxon>Bacillota</taxon>
        <taxon>Bacilli</taxon>
        <taxon>Bacillales</taxon>
        <taxon>Alicyclobacillaceae</taxon>
        <taxon>Kyrpidia</taxon>
    </lineage>
</organism>
<dbReference type="OrthoDB" id="2938946at2"/>
<sequence>MKNTKAFFILLILQFFYFLFLIPWSAIFFVSGMMFDAPGSENNILLLAIFFAIMVYPVALISSSVMSWKWYKKGHFRRSYIWNSIPLIWIIPILLVLVLALIFANFT</sequence>
<accession>A0A2K8NA66</accession>
<evidence type="ECO:0000313" key="2">
    <source>
        <dbReference type="EMBL" id="ATY86005.1"/>
    </source>
</evidence>
<dbReference type="RefSeq" id="WP_100668756.1">
    <property type="nucleotide sequence ID" value="NZ_CP024955.1"/>
</dbReference>
<keyword evidence="3" id="KW-1185">Reference proteome</keyword>
<feature type="transmembrane region" description="Helical" evidence="1">
    <location>
        <begin position="7"/>
        <end position="32"/>
    </location>
</feature>
<proteinExistence type="predicted"/>
<feature type="transmembrane region" description="Helical" evidence="1">
    <location>
        <begin position="44"/>
        <end position="68"/>
    </location>
</feature>
<keyword evidence="1" id="KW-0472">Membrane</keyword>
<keyword evidence="1" id="KW-1133">Transmembrane helix</keyword>
<dbReference type="AlphaFoldDB" id="A0A2K8NA66"/>
<evidence type="ECO:0000256" key="1">
    <source>
        <dbReference type="SAM" id="Phobius"/>
    </source>
</evidence>